<evidence type="ECO:0000256" key="1">
    <source>
        <dbReference type="SAM" id="SignalP"/>
    </source>
</evidence>
<dbReference type="CDD" id="cd02966">
    <property type="entry name" value="TlpA_like_family"/>
    <property type="match status" value="2"/>
</dbReference>
<keyword evidence="1" id="KW-0732">Signal</keyword>
<evidence type="ECO:0000313" key="3">
    <source>
        <dbReference type="EMBL" id="RCS70783.1"/>
    </source>
</evidence>
<sequence length="354" mass="39733">MTLYFIRVMKAPLVALLCLFSLAQYAHAEDDYSADGERRAKSAGESLVGTPAPQMKITTIDGKTIDLVQVYGKKPVYIKFWATWCVPCREQMPGFEEIYKKYGDKVQVIAVNTGISDNLASVTTFRKKMGLTMPITIDDGKLARAFHLRVTPQHLLVDKNGKFAYFGHMDDKEFHQALDKVVAEKSNGKPLNNPTFVPKDSGYKVGDTVPDLAFSTIDDKAVDFKFNAPNSKKVGVVFFGPWCEWYLEDTEPKTSKACTQVRELLEKKSKASSIEWVTVSTNLWSSIADLQDYRKSYGTTLPIVFDNDGELFKQFGVNQVPTITLIEPNGKVSLKSSIQDDDFQATLERISKFK</sequence>
<dbReference type="GO" id="GO:0016209">
    <property type="term" value="F:antioxidant activity"/>
    <property type="evidence" value="ECO:0007669"/>
    <property type="project" value="InterPro"/>
</dbReference>
<dbReference type="PANTHER" id="PTHR42852">
    <property type="entry name" value="THIOL:DISULFIDE INTERCHANGE PROTEIN DSBE"/>
    <property type="match status" value="1"/>
</dbReference>
<organism evidence="3 4">
    <name type="scientific">Vibrio casei</name>
    <dbReference type="NCBI Taxonomy" id="673372"/>
    <lineage>
        <taxon>Bacteria</taxon>
        <taxon>Pseudomonadati</taxon>
        <taxon>Pseudomonadota</taxon>
        <taxon>Gammaproteobacteria</taxon>
        <taxon>Vibrionales</taxon>
        <taxon>Vibrionaceae</taxon>
        <taxon>Vibrio</taxon>
    </lineage>
</organism>
<dbReference type="Proteomes" id="UP000252479">
    <property type="component" value="Unassembled WGS sequence"/>
</dbReference>
<comment type="caution">
    <text evidence="3">The sequence shown here is derived from an EMBL/GenBank/DDBJ whole genome shotgun (WGS) entry which is preliminary data.</text>
</comment>
<accession>A0A368LKA6</accession>
<dbReference type="PANTHER" id="PTHR42852:SF17">
    <property type="entry name" value="THIOREDOXIN-LIKE PROTEIN HI_1115"/>
    <property type="match status" value="1"/>
</dbReference>
<dbReference type="Pfam" id="PF00578">
    <property type="entry name" value="AhpC-TSA"/>
    <property type="match status" value="1"/>
</dbReference>
<dbReference type="AlphaFoldDB" id="A0A368LKA6"/>
<dbReference type="EMBL" id="QPGL01000002">
    <property type="protein sequence ID" value="RCS70783.1"/>
    <property type="molecule type" value="Genomic_DNA"/>
</dbReference>
<dbReference type="GO" id="GO:0016491">
    <property type="term" value="F:oxidoreductase activity"/>
    <property type="evidence" value="ECO:0007669"/>
    <property type="project" value="InterPro"/>
</dbReference>
<evidence type="ECO:0000313" key="4">
    <source>
        <dbReference type="Proteomes" id="UP000252479"/>
    </source>
</evidence>
<dbReference type="GeneID" id="303190302"/>
<dbReference type="InterPro" id="IPR013766">
    <property type="entry name" value="Thioredoxin_domain"/>
</dbReference>
<proteinExistence type="predicted"/>
<reference evidence="3 4" key="1">
    <citation type="journal article" date="2017" name="Elife">
        <title>Extensive horizontal gene transfer in cheese-associated bacteria.</title>
        <authorList>
            <person name="Bonham K.S."/>
            <person name="Wolfe B.E."/>
            <person name="Dutton R.J."/>
        </authorList>
    </citation>
    <scope>NUCLEOTIDE SEQUENCE [LARGE SCALE GENOMIC DNA]</scope>
    <source>
        <strain evidence="3 4">JB196</strain>
    </source>
</reference>
<dbReference type="InterPro" id="IPR036249">
    <property type="entry name" value="Thioredoxin-like_sf"/>
</dbReference>
<dbReference type="RefSeq" id="WP_086959800.1">
    <property type="nucleotide sequence ID" value="NZ_AP018681.1"/>
</dbReference>
<feature type="signal peptide" evidence="1">
    <location>
        <begin position="1"/>
        <end position="28"/>
    </location>
</feature>
<dbReference type="InterPro" id="IPR000866">
    <property type="entry name" value="AhpC/TSA"/>
</dbReference>
<dbReference type="Pfam" id="PF08534">
    <property type="entry name" value="Redoxin"/>
    <property type="match status" value="1"/>
</dbReference>
<dbReference type="Gene3D" id="3.40.30.10">
    <property type="entry name" value="Glutaredoxin"/>
    <property type="match status" value="2"/>
</dbReference>
<name>A0A368LKA6_9VIBR</name>
<feature type="domain" description="Thioredoxin" evidence="2">
    <location>
        <begin position="46"/>
        <end position="183"/>
    </location>
</feature>
<feature type="chain" id="PRO_5016745019" evidence="1">
    <location>
        <begin position="29"/>
        <end position="354"/>
    </location>
</feature>
<dbReference type="OrthoDB" id="9799347at2"/>
<dbReference type="SUPFAM" id="SSF52833">
    <property type="entry name" value="Thioredoxin-like"/>
    <property type="match status" value="2"/>
</dbReference>
<dbReference type="InterPro" id="IPR050553">
    <property type="entry name" value="Thioredoxin_ResA/DsbE_sf"/>
</dbReference>
<protein>
    <submittedName>
        <fullName evidence="3">TlpA family protein disulfide reductase</fullName>
    </submittedName>
</protein>
<evidence type="ECO:0000259" key="2">
    <source>
        <dbReference type="PROSITE" id="PS51352"/>
    </source>
</evidence>
<gene>
    <name evidence="3" type="ORF">CIK83_15355</name>
</gene>
<keyword evidence="4" id="KW-1185">Reference proteome</keyword>
<dbReference type="PROSITE" id="PS51352">
    <property type="entry name" value="THIOREDOXIN_2"/>
    <property type="match status" value="2"/>
</dbReference>
<feature type="domain" description="Thioredoxin" evidence="2">
    <location>
        <begin position="203"/>
        <end position="352"/>
    </location>
</feature>
<dbReference type="InterPro" id="IPR013740">
    <property type="entry name" value="Redoxin"/>
</dbReference>